<keyword evidence="3" id="KW-1185">Reference proteome</keyword>
<accession>A0A8H4RJW0</accession>
<evidence type="ECO:0000313" key="2">
    <source>
        <dbReference type="EMBL" id="KAF4629497.1"/>
    </source>
</evidence>
<evidence type="ECO:0000313" key="3">
    <source>
        <dbReference type="Proteomes" id="UP000566819"/>
    </source>
</evidence>
<reference evidence="2 3" key="1">
    <citation type="submission" date="2020-03" db="EMBL/GenBank/DDBJ databases">
        <title>Draft Genome Sequence of Cudoniella acicularis.</title>
        <authorList>
            <person name="Buettner E."/>
            <person name="Kellner H."/>
        </authorList>
    </citation>
    <scope>NUCLEOTIDE SEQUENCE [LARGE SCALE GENOMIC DNA]</scope>
    <source>
        <strain evidence="2 3">DSM 108380</strain>
    </source>
</reference>
<feature type="region of interest" description="Disordered" evidence="1">
    <location>
        <begin position="48"/>
        <end position="75"/>
    </location>
</feature>
<evidence type="ECO:0000256" key="1">
    <source>
        <dbReference type="SAM" id="MobiDB-lite"/>
    </source>
</evidence>
<dbReference type="Proteomes" id="UP000566819">
    <property type="component" value="Unassembled WGS sequence"/>
</dbReference>
<gene>
    <name evidence="2" type="ORF">G7Y89_g8650</name>
</gene>
<organism evidence="2 3">
    <name type="scientific">Cudoniella acicularis</name>
    <dbReference type="NCBI Taxonomy" id="354080"/>
    <lineage>
        <taxon>Eukaryota</taxon>
        <taxon>Fungi</taxon>
        <taxon>Dikarya</taxon>
        <taxon>Ascomycota</taxon>
        <taxon>Pezizomycotina</taxon>
        <taxon>Leotiomycetes</taxon>
        <taxon>Helotiales</taxon>
        <taxon>Tricladiaceae</taxon>
        <taxon>Cudoniella</taxon>
    </lineage>
</organism>
<dbReference type="AlphaFoldDB" id="A0A8H4RJW0"/>
<feature type="region of interest" description="Disordered" evidence="1">
    <location>
        <begin position="88"/>
        <end position="131"/>
    </location>
</feature>
<feature type="region of interest" description="Disordered" evidence="1">
    <location>
        <begin position="154"/>
        <end position="185"/>
    </location>
</feature>
<dbReference type="EMBL" id="JAAMPI010000669">
    <property type="protein sequence ID" value="KAF4629497.1"/>
    <property type="molecule type" value="Genomic_DNA"/>
</dbReference>
<feature type="compositionally biased region" description="Polar residues" evidence="1">
    <location>
        <begin position="171"/>
        <end position="185"/>
    </location>
</feature>
<feature type="region of interest" description="Disordered" evidence="1">
    <location>
        <begin position="325"/>
        <end position="352"/>
    </location>
</feature>
<sequence>MIQIINKRNENGYLDFDWNPPRRSDDLAKRLHAHYPLVESTEERMMAAASAANYRQPGAQVPQRSPTSSLSRNLGSGVHQNLVNMSYQSEDMGGPAMADRNQSKPLAKPAGGSSKGKRTRRKFSPEEKKRVAKNRGMAVILLFVQIIFSTKVENSSVSSSNNQHSSTTDSYVNSPDSPFTSSASANVSSTGAWASNYNAPPGGFNPPTSYDQGVNLRRAATDPVVGYQVGFRHPTSVPSQMNTQNFNMTSESSYGFMPATDASSAFPAANMNQWPGFDDTGMAAQNSYEHQYTENSVQDSHQGVPGYGNAGNFQPYAAVGATIQPQSGQHRPSLADRYYGPDLYPDTEEPSTIRGGIKVEPIEEKGVSIEELKDMVHKIYAMHVQNKKKKEQKAGGIKTWLRGLLSISH</sequence>
<proteinExistence type="predicted"/>
<feature type="compositionally biased region" description="Polar residues" evidence="1">
    <location>
        <begin position="62"/>
        <end position="75"/>
    </location>
</feature>
<comment type="caution">
    <text evidence="2">The sequence shown here is derived from an EMBL/GenBank/DDBJ whole genome shotgun (WGS) entry which is preliminary data.</text>
</comment>
<protein>
    <submittedName>
        <fullName evidence="2">Uncharacterized protein</fullName>
    </submittedName>
</protein>
<name>A0A8H4RJW0_9HELO</name>
<feature type="compositionally biased region" description="Low complexity" evidence="1">
    <location>
        <begin position="154"/>
        <end position="170"/>
    </location>
</feature>